<dbReference type="STRING" id="1448308.A0A2T2NG71"/>
<accession>A0A2T2NG71</accession>
<reference evidence="2 3" key="1">
    <citation type="journal article" date="2018" name="Front. Microbiol.">
        <title>Genome-Wide Analysis of Corynespora cassiicola Leaf Fall Disease Putative Effectors.</title>
        <authorList>
            <person name="Lopez D."/>
            <person name="Ribeiro S."/>
            <person name="Label P."/>
            <person name="Fumanal B."/>
            <person name="Venisse J.S."/>
            <person name="Kohler A."/>
            <person name="de Oliveira R.R."/>
            <person name="Labutti K."/>
            <person name="Lipzen A."/>
            <person name="Lail K."/>
            <person name="Bauer D."/>
            <person name="Ohm R.A."/>
            <person name="Barry K.W."/>
            <person name="Spatafora J."/>
            <person name="Grigoriev I.V."/>
            <person name="Martin F.M."/>
            <person name="Pujade-Renaud V."/>
        </authorList>
    </citation>
    <scope>NUCLEOTIDE SEQUENCE [LARGE SCALE GENOMIC DNA]</scope>
    <source>
        <strain evidence="2 3">Philippines</strain>
    </source>
</reference>
<organism evidence="2 3">
    <name type="scientific">Corynespora cassiicola Philippines</name>
    <dbReference type="NCBI Taxonomy" id="1448308"/>
    <lineage>
        <taxon>Eukaryota</taxon>
        <taxon>Fungi</taxon>
        <taxon>Dikarya</taxon>
        <taxon>Ascomycota</taxon>
        <taxon>Pezizomycotina</taxon>
        <taxon>Dothideomycetes</taxon>
        <taxon>Pleosporomycetidae</taxon>
        <taxon>Pleosporales</taxon>
        <taxon>Corynesporascaceae</taxon>
        <taxon>Corynespora</taxon>
    </lineage>
</organism>
<feature type="compositionally biased region" description="Pro residues" evidence="1">
    <location>
        <begin position="91"/>
        <end position="100"/>
    </location>
</feature>
<name>A0A2T2NG71_CORCC</name>
<dbReference type="OrthoDB" id="3946545at2759"/>
<proteinExistence type="predicted"/>
<gene>
    <name evidence="2" type="ORF">BS50DRAFT_646521</name>
</gene>
<sequence length="335" mass="36807">MLASCYTVFPASSANSYPLFQQNDRIKLVTALRLHSHHRLHPAAGHHARECSETSPWPGLYSGPSLEDQLAEDISRQRHLKRHSAHNPKSRSPPAPTPHPQPHHTLDWSDGPAPPRIPSPPITLWMKLCQSCCLKPRPCRTHLPPCPASTITSRAVAVPPPPHHSRRPSSPLLHDPSHHLVTFNTTPIPQIRRISASTSAGDSVRRHASLIPMTRGDTELEGDSREESDVRACELLYPRDAWRGQERRGSLLEGEMDGVPPRVGREHDAEGATEGNECVSENHEEDASIGVEEGEGDEGSEDSVAVFGRRKGAAIIEEAPLGPECARARWRGECG</sequence>
<dbReference type="EMBL" id="KZ678138">
    <property type="protein sequence ID" value="PSN64435.1"/>
    <property type="molecule type" value="Genomic_DNA"/>
</dbReference>
<evidence type="ECO:0000256" key="1">
    <source>
        <dbReference type="SAM" id="MobiDB-lite"/>
    </source>
</evidence>
<evidence type="ECO:0000313" key="3">
    <source>
        <dbReference type="Proteomes" id="UP000240883"/>
    </source>
</evidence>
<keyword evidence="3" id="KW-1185">Reference proteome</keyword>
<feature type="region of interest" description="Disordered" evidence="1">
    <location>
        <begin position="75"/>
        <end position="119"/>
    </location>
</feature>
<dbReference type="Proteomes" id="UP000240883">
    <property type="component" value="Unassembled WGS sequence"/>
</dbReference>
<feature type="compositionally biased region" description="Basic residues" evidence="1">
    <location>
        <begin position="77"/>
        <end position="89"/>
    </location>
</feature>
<protein>
    <submittedName>
        <fullName evidence="2">Uncharacterized protein</fullName>
    </submittedName>
</protein>
<feature type="region of interest" description="Disordered" evidence="1">
    <location>
        <begin position="248"/>
        <end position="306"/>
    </location>
</feature>
<feature type="compositionally biased region" description="Acidic residues" evidence="1">
    <location>
        <begin position="292"/>
        <end position="301"/>
    </location>
</feature>
<dbReference type="AlphaFoldDB" id="A0A2T2NG71"/>
<evidence type="ECO:0000313" key="2">
    <source>
        <dbReference type="EMBL" id="PSN64435.1"/>
    </source>
</evidence>